<dbReference type="EMBL" id="CP021427">
    <property type="protein sequence ID" value="ART99027.1"/>
    <property type="molecule type" value="Genomic_DNA"/>
</dbReference>
<keyword evidence="1" id="KW-1133">Transmembrane helix</keyword>
<feature type="transmembrane region" description="Helical" evidence="1">
    <location>
        <begin position="72"/>
        <end position="93"/>
    </location>
</feature>
<feature type="transmembrane region" description="Helical" evidence="1">
    <location>
        <begin position="48"/>
        <end position="65"/>
    </location>
</feature>
<dbReference type="Pfam" id="PF11457">
    <property type="entry name" value="DUF3021"/>
    <property type="match status" value="1"/>
</dbReference>
<evidence type="ECO:0000256" key="1">
    <source>
        <dbReference type="SAM" id="Phobius"/>
    </source>
</evidence>
<dbReference type="Proteomes" id="UP000195798">
    <property type="component" value="Chromosome"/>
</dbReference>
<evidence type="ECO:0000313" key="5">
    <source>
        <dbReference type="Proteomes" id="UP000663932"/>
    </source>
</evidence>
<dbReference type="EMBL" id="CP071801">
    <property type="protein sequence ID" value="QTD66701.1"/>
    <property type="molecule type" value="Genomic_DNA"/>
</dbReference>
<dbReference type="RefSeq" id="WP_020806991.1">
    <property type="nucleotide sequence ID" value="NZ_CABHMU010000001.1"/>
</dbReference>
<name>A0A1Y0E699_LACGS</name>
<organism evidence="3 5">
    <name type="scientific">Lactobacillus gasseri</name>
    <dbReference type="NCBI Taxonomy" id="1596"/>
    <lineage>
        <taxon>Bacteria</taxon>
        <taxon>Bacillati</taxon>
        <taxon>Bacillota</taxon>
        <taxon>Bacilli</taxon>
        <taxon>Lactobacillales</taxon>
        <taxon>Lactobacillaceae</taxon>
        <taxon>Lactobacillus</taxon>
    </lineage>
</organism>
<dbReference type="OrthoDB" id="2049615at2"/>
<dbReference type="InterPro" id="IPR021560">
    <property type="entry name" value="DUF3021"/>
</dbReference>
<keyword evidence="1" id="KW-0812">Transmembrane</keyword>
<reference evidence="3" key="2">
    <citation type="submission" date="2021-03" db="EMBL/GenBank/DDBJ databases">
        <title>Whole genome sequence of Lactobacillus gasseri HL75.</title>
        <authorList>
            <person name="Kim J.-M."/>
            <person name="Chung S.H."/>
            <person name="Kim J.-S."/>
        </authorList>
    </citation>
    <scope>NUCLEOTIDE SEQUENCE</scope>
    <source>
        <strain evidence="3">HL75</strain>
    </source>
</reference>
<feature type="transmembrane region" description="Helical" evidence="1">
    <location>
        <begin position="99"/>
        <end position="122"/>
    </location>
</feature>
<evidence type="ECO:0000313" key="2">
    <source>
        <dbReference type="EMBL" id="ART99027.1"/>
    </source>
</evidence>
<dbReference type="Proteomes" id="UP000663932">
    <property type="component" value="Chromosome"/>
</dbReference>
<sequence length="137" mass="15777">MKEFIRNFIKSGLQAAGFGPLILVIFYYIYSVTINFHTISVQDVNKNIVSSLLLAFIAGGINAIFKVERIPLGLATTIDAIVIYLDYLLFYVLNDWIKLQIIPFLVFTVIYIIGYLIIWLCIYHQVKNQVQKLNQKL</sequence>
<dbReference type="AlphaFoldDB" id="A0A1Y0E699"/>
<evidence type="ECO:0000313" key="4">
    <source>
        <dbReference type="Proteomes" id="UP000195798"/>
    </source>
</evidence>
<proteinExistence type="predicted"/>
<keyword evidence="1" id="KW-0472">Membrane</keyword>
<accession>A0A1Y0E699</accession>
<reference evidence="2 4" key="1">
    <citation type="submission" date="2017-05" db="EMBL/GenBank/DDBJ databases">
        <authorList>
            <person name="Oh N.-S."/>
        </authorList>
    </citation>
    <scope>NUCLEOTIDE SEQUENCE [LARGE SCALE GENOMIC DNA]</scope>
    <source>
        <strain evidence="2 4">4M13</strain>
    </source>
</reference>
<feature type="transmembrane region" description="Helical" evidence="1">
    <location>
        <begin position="12"/>
        <end position="36"/>
    </location>
</feature>
<gene>
    <name evidence="2" type="ORF">CCE30_09035</name>
    <name evidence="3" type="ORF">J3E67_001064</name>
</gene>
<protein>
    <submittedName>
        <fullName evidence="3">DUF3021 domain-containing protein</fullName>
    </submittedName>
</protein>
<evidence type="ECO:0000313" key="3">
    <source>
        <dbReference type="EMBL" id="QTD66701.1"/>
    </source>
</evidence>